<dbReference type="InterPro" id="IPR052155">
    <property type="entry name" value="Biofilm_reg_signaling"/>
</dbReference>
<dbReference type="Proteomes" id="UP001235269">
    <property type="component" value="Unassembled WGS sequence"/>
</dbReference>
<evidence type="ECO:0000259" key="3">
    <source>
        <dbReference type="PROSITE" id="PS50883"/>
    </source>
</evidence>
<dbReference type="PROSITE" id="PS50887">
    <property type="entry name" value="GGDEF"/>
    <property type="match status" value="1"/>
</dbReference>
<protein>
    <submittedName>
        <fullName evidence="5">Diguanylate cyclase (GGDEF)-like protein</fullName>
    </submittedName>
</protein>
<dbReference type="InterPro" id="IPR029787">
    <property type="entry name" value="Nucleotide_cyclase"/>
</dbReference>
<evidence type="ECO:0000313" key="6">
    <source>
        <dbReference type="Proteomes" id="UP001235269"/>
    </source>
</evidence>
<evidence type="ECO:0000313" key="5">
    <source>
        <dbReference type="EMBL" id="MDQ0454952.1"/>
    </source>
</evidence>
<keyword evidence="2" id="KW-0812">Transmembrane</keyword>
<dbReference type="Pfam" id="PF00563">
    <property type="entry name" value="EAL"/>
    <property type="match status" value="1"/>
</dbReference>
<organism evidence="5 6">
    <name type="scientific">Rhizobium paknamense</name>
    <dbReference type="NCBI Taxonomy" id="1206817"/>
    <lineage>
        <taxon>Bacteria</taxon>
        <taxon>Pseudomonadati</taxon>
        <taxon>Pseudomonadota</taxon>
        <taxon>Alphaproteobacteria</taxon>
        <taxon>Hyphomicrobiales</taxon>
        <taxon>Rhizobiaceae</taxon>
        <taxon>Rhizobium/Agrobacterium group</taxon>
        <taxon>Rhizobium</taxon>
    </lineage>
</organism>
<keyword evidence="1" id="KW-0175">Coiled coil</keyword>
<dbReference type="CDD" id="cd01948">
    <property type="entry name" value="EAL"/>
    <property type="match status" value="1"/>
</dbReference>
<evidence type="ECO:0000256" key="1">
    <source>
        <dbReference type="SAM" id="Coils"/>
    </source>
</evidence>
<evidence type="ECO:0000259" key="4">
    <source>
        <dbReference type="PROSITE" id="PS50887"/>
    </source>
</evidence>
<dbReference type="CDD" id="cd01949">
    <property type="entry name" value="GGDEF"/>
    <property type="match status" value="1"/>
</dbReference>
<dbReference type="EMBL" id="JAUSWH010000003">
    <property type="protein sequence ID" value="MDQ0454952.1"/>
    <property type="molecule type" value="Genomic_DNA"/>
</dbReference>
<dbReference type="SUPFAM" id="SSF141868">
    <property type="entry name" value="EAL domain-like"/>
    <property type="match status" value="1"/>
</dbReference>
<dbReference type="InterPro" id="IPR000160">
    <property type="entry name" value="GGDEF_dom"/>
</dbReference>
<dbReference type="PANTHER" id="PTHR44757">
    <property type="entry name" value="DIGUANYLATE CYCLASE DGCP"/>
    <property type="match status" value="1"/>
</dbReference>
<keyword evidence="2" id="KW-0472">Membrane</keyword>
<keyword evidence="6" id="KW-1185">Reference proteome</keyword>
<feature type="domain" description="GGDEF" evidence="4">
    <location>
        <begin position="269"/>
        <end position="402"/>
    </location>
</feature>
<dbReference type="InterPro" id="IPR001633">
    <property type="entry name" value="EAL_dom"/>
</dbReference>
<dbReference type="InterPro" id="IPR043128">
    <property type="entry name" value="Rev_trsase/Diguanyl_cyclase"/>
</dbReference>
<reference evidence="5 6" key="1">
    <citation type="submission" date="2023-07" db="EMBL/GenBank/DDBJ databases">
        <title>Genomic Encyclopedia of Type Strains, Phase IV (KMG-IV): sequencing the most valuable type-strain genomes for metagenomic binning, comparative biology and taxonomic classification.</title>
        <authorList>
            <person name="Goeker M."/>
        </authorList>
    </citation>
    <scope>NUCLEOTIDE SEQUENCE [LARGE SCALE GENOMIC DNA]</scope>
    <source>
        <strain evidence="5 6">DSM 100301</strain>
    </source>
</reference>
<accession>A0ABU0I9P1</accession>
<keyword evidence="2" id="KW-1133">Transmembrane helix</keyword>
<dbReference type="Pfam" id="PF00990">
    <property type="entry name" value="GGDEF"/>
    <property type="match status" value="1"/>
</dbReference>
<evidence type="ECO:0000256" key="2">
    <source>
        <dbReference type="SAM" id="Phobius"/>
    </source>
</evidence>
<dbReference type="Gene3D" id="3.20.20.450">
    <property type="entry name" value="EAL domain"/>
    <property type="match status" value="1"/>
</dbReference>
<feature type="transmembrane region" description="Helical" evidence="2">
    <location>
        <begin position="106"/>
        <end position="126"/>
    </location>
</feature>
<dbReference type="SMART" id="SM00052">
    <property type="entry name" value="EAL"/>
    <property type="match status" value="1"/>
</dbReference>
<feature type="transmembrane region" description="Helical" evidence="2">
    <location>
        <begin position="41"/>
        <end position="58"/>
    </location>
</feature>
<feature type="coiled-coil region" evidence="1">
    <location>
        <begin position="207"/>
        <end position="241"/>
    </location>
</feature>
<feature type="domain" description="EAL" evidence="3">
    <location>
        <begin position="411"/>
        <end position="661"/>
    </location>
</feature>
<feature type="transmembrane region" description="Helical" evidence="2">
    <location>
        <begin position="179"/>
        <end position="201"/>
    </location>
</feature>
<dbReference type="Gene3D" id="3.30.70.270">
    <property type="match status" value="1"/>
</dbReference>
<dbReference type="SUPFAM" id="SSF55073">
    <property type="entry name" value="Nucleotide cyclase"/>
    <property type="match status" value="1"/>
</dbReference>
<dbReference type="PANTHER" id="PTHR44757:SF2">
    <property type="entry name" value="BIOFILM ARCHITECTURE MAINTENANCE PROTEIN MBAA"/>
    <property type="match status" value="1"/>
</dbReference>
<gene>
    <name evidence="5" type="ORF">QO005_001282</name>
</gene>
<dbReference type="InterPro" id="IPR035919">
    <property type="entry name" value="EAL_sf"/>
</dbReference>
<comment type="caution">
    <text evidence="5">The sequence shown here is derived from an EMBL/GenBank/DDBJ whole genome shotgun (WGS) entry which is preliminary data.</text>
</comment>
<proteinExistence type="predicted"/>
<feature type="transmembrane region" description="Helical" evidence="2">
    <location>
        <begin position="132"/>
        <end position="150"/>
    </location>
</feature>
<sequence>MAFRSILPGLVLRMRRLFAVPNDNPELTLAQFKAFSRQVPLLYFTLCTNMIALCWAHRDIAPLWLTLYLPGAFVLVCALRTVGWLSKRKVEVDAATAYRRLKSTNWLAGPIAIFCSGWSLCFLPYGEAYHRSHVAFFMAITVIGCIFCLMHLRSAALIVTLIVNAVIAVTFMTTGVETLMAMGFDVALVSGALIVILLAQYRDFRRLHESRQVLQDQQQALRQQNDAVKRLSDENLRLANLDSLTLIPNRRSFFEHLDRVHGRAAEQNSRFAVGVLDLDGFKPVNDLHGHAAGDRLLCDIAERMTALTGADIFVARLGGDEFGIVVERDTTQARLEGLGADVCAAIGLPVQIGAGSVQVTGSVGFAVYPTDGEDAQQIYEKADYALYSAKKARRGGTMIFNPAQAVEMSRQKAIEEAFITADLDEELSLLYQPIIEVKTGRCIGFEALARWSSPKTGMVPPAHFVPIAEHTGRIGLITRKLLKKALDLAATWPSGTFLSFNLSANDLTSHEGVLRLIAIIEASAVPPSAINLEITETSMLQDFEQARAAVEMLRRVGVGVALDDFGTGYSSLSQLHNLPLTKLKIDRSFVVDIETSTSSRKIVRSVLSLSADMGLDVIVEGVETEAQLNLLKRMGATVVQGFFYSPPIAADQTHAWLSSGRPRARRRG</sequence>
<dbReference type="NCBIfam" id="TIGR00254">
    <property type="entry name" value="GGDEF"/>
    <property type="match status" value="1"/>
</dbReference>
<dbReference type="PROSITE" id="PS50883">
    <property type="entry name" value="EAL"/>
    <property type="match status" value="1"/>
</dbReference>
<dbReference type="RefSeq" id="WP_307157159.1">
    <property type="nucleotide sequence ID" value="NZ_JAUSWH010000003.1"/>
</dbReference>
<feature type="transmembrane region" description="Helical" evidence="2">
    <location>
        <begin position="64"/>
        <end position="85"/>
    </location>
</feature>
<name>A0ABU0I9P1_9HYPH</name>
<dbReference type="SMART" id="SM00267">
    <property type="entry name" value="GGDEF"/>
    <property type="match status" value="1"/>
</dbReference>